<dbReference type="Proteomes" id="UP001497700">
    <property type="component" value="Unassembled WGS sequence"/>
</dbReference>
<name>A0ACB9YLY7_9PEZI</name>
<evidence type="ECO:0000313" key="2">
    <source>
        <dbReference type="Proteomes" id="UP001497700"/>
    </source>
</evidence>
<dbReference type="EMBL" id="MU393598">
    <property type="protein sequence ID" value="KAI4860141.1"/>
    <property type="molecule type" value="Genomic_DNA"/>
</dbReference>
<protein>
    <submittedName>
        <fullName evidence="1">3-deoxy-7-phosphoheptulonate synthase</fullName>
    </submittedName>
</protein>
<keyword evidence="2" id="KW-1185">Reference proteome</keyword>
<sequence length="379" mass="40785">MPGVDMAPLVADDMRVLGQDPLIPPALLISEIPMTNASLQTVVKGRRDAAAVIMGRSDRLLVVVGPCSIHDPAMAHDYAQRLKKLSEKLSDDLCIIMRAYLEKPRTTVGWKGLINDPDIDNSFKINKGLRISRQMFSDLTNVGMPIASEMLDTISPQFLADFISVGAIGARTTESQLHRELASGLSFPIGFKNGTDGNLNVAIDAIGAAASKHHFMGVTKQGLAAITRTRGNEHGFVILRGGTRGTNYDKDSIQAAKDTLIKKGQKLAIMVDCSHGNSNKDHRNQPKVAKVIGDQLREGEKAIVGVMIESNINEGNQKVPTEGPAGLKKGVSITDACIDWDSTVQVLEDLAAAVRTRREKNGAPDSNGHGPKATLIEEE</sequence>
<reference evidence="1 2" key="1">
    <citation type="journal article" date="2022" name="New Phytol.">
        <title>Ecological generalism drives hyperdiversity of secondary metabolite gene clusters in xylarialean endophytes.</title>
        <authorList>
            <person name="Franco M.E.E."/>
            <person name="Wisecaver J.H."/>
            <person name="Arnold A.E."/>
            <person name="Ju Y.M."/>
            <person name="Slot J.C."/>
            <person name="Ahrendt S."/>
            <person name="Moore L.P."/>
            <person name="Eastman K.E."/>
            <person name="Scott K."/>
            <person name="Konkel Z."/>
            <person name="Mondo S.J."/>
            <person name="Kuo A."/>
            <person name="Hayes R.D."/>
            <person name="Haridas S."/>
            <person name="Andreopoulos B."/>
            <person name="Riley R."/>
            <person name="LaButti K."/>
            <person name="Pangilinan J."/>
            <person name="Lipzen A."/>
            <person name="Amirebrahimi M."/>
            <person name="Yan J."/>
            <person name="Adam C."/>
            <person name="Keymanesh K."/>
            <person name="Ng V."/>
            <person name="Louie K."/>
            <person name="Northen T."/>
            <person name="Drula E."/>
            <person name="Henrissat B."/>
            <person name="Hsieh H.M."/>
            <person name="Youens-Clark K."/>
            <person name="Lutzoni F."/>
            <person name="Miadlikowska J."/>
            <person name="Eastwood D.C."/>
            <person name="Hamelin R.C."/>
            <person name="Grigoriev I.V."/>
            <person name="U'Ren J.M."/>
        </authorList>
    </citation>
    <scope>NUCLEOTIDE SEQUENCE [LARGE SCALE GENOMIC DNA]</scope>
    <source>
        <strain evidence="1 2">CBS 119005</strain>
    </source>
</reference>
<evidence type="ECO:0000313" key="1">
    <source>
        <dbReference type="EMBL" id="KAI4860141.1"/>
    </source>
</evidence>
<organism evidence="1 2">
    <name type="scientific">Hypoxylon rubiginosum</name>
    <dbReference type="NCBI Taxonomy" id="110542"/>
    <lineage>
        <taxon>Eukaryota</taxon>
        <taxon>Fungi</taxon>
        <taxon>Dikarya</taxon>
        <taxon>Ascomycota</taxon>
        <taxon>Pezizomycotina</taxon>
        <taxon>Sordariomycetes</taxon>
        <taxon>Xylariomycetidae</taxon>
        <taxon>Xylariales</taxon>
        <taxon>Hypoxylaceae</taxon>
        <taxon>Hypoxylon</taxon>
    </lineage>
</organism>
<gene>
    <name evidence="1" type="ORF">F4820DRAFT_437750</name>
</gene>
<proteinExistence type="predicted"/>
<accession>A0ACB9YLY7</accession>
<comment type="caution">
    <text evidence="1">The sequence shown here is derived from an EMBL/GenBank/DDBJ whole genome shotgun (WGS) entry which is preliminary data.</text>
</comment>